<dbReference type="AlphaFoldDB" id="A0A367V7E1"/>
<proteinExistence type="predicted"/>
<name>A0A367V7E1_9PROT</name>
<dbReference type="SUPFAM" id="SSF53850">
    <property type="entry name" value="Periplasmic binding protein-like II"/>
    <property type="match status" value="1"/>
</dbReference>
<reference evidence="1 2" key="1">
    <citation type="submission" date="2014-07" db="EMBL/GenBank/DDBJ databases">
        <title>Draft genome sequence of Thalassospira profundimaris R8-17.</title>
        <authorList>
            <person name="Lai Q."/>
            <person name="Shao Z."/>
        </authorList>
    </citation>
    <scope>NUCLEOTIDE SEQUENCE [LARGE SCALE GENOMIC DNA]</scope>
    <source>
        <strain evidence="1 2">R8-17</strain>
    </source>
</reference>
<evidence type="ECO:0000313" key="1">
    <source>
        <dbReference type="EMBL" id="RCK20939.1"/>
    </source>
</evidence>
<dbReference type="EMBL" id="JPWB01000006">
    <property type="protein sequence ID" value="RCK20939.1"/>
    <property type="molecule type" value="Genomic_DNA"/>
</dbReference>
<evidence type="ECO:0000313" key="2">
    <source>
        <dbReference type="Proteomes" id="UP000253061"/>
    </source>
</evidence>
<evidence type="ECO:0008006" key="3">
    <source>
        <dbReference type="Google" id="ProtNLM"/>
    </source>
</evidence>
<sequence>MTSGTRIIQILALGFALLLPSFSYAQPKDECPKRLGIVINDRLSNYIATILSGIYEDLGCPIELIDLPGRRGFVAFNNGRIDGELFRLPVGAAHYTKPYVRSDIPLIAVTSSLWGMPGSKLHSDDTIGYTIGIAWQEDYLNKNMLRKSGHNDVDDIIQHYNSGTFDRFLAEDSTIDLMITEGAFAKDRIPVKIELLEDGPLYHFLAAEFAPFMERFSKYLHEKRPFDQSEMM</sequence>
<comment type="caution">
    <text evidence="1">The sequence shown here is derived from an EMBL/GenBank/DDBJ whole genome shotgun (WGS) entry which is preliminary data.</text>
</comment>
<organism evidence="1 2">
    <name type="scientific">Thalassospira profundimaris</name>
    <dbReference type="NCBI Taxonomy" id="502049"/>
    <lineage>
        <taxon>Bacteria</taxon>
        <taxon>Pseudomonadati</taxon>
        <taxon>Pseudomonadota</taxon>
        <taxon>Alphaproteobacteria</taxon>
        <taxon>Rhodospirillales</taxon>
        <taxon>Thalassospiraceae</taxon>
        <taxon>Thalassospira</taxon>
    </lineage>
</organism>
<accession>A0A367V7E1</accession>
<dbReference type="Proteomes" id="UP000253061">
    <property type="component" value="Unassembled WGS sequence"/>
</dbReference>
<protein>
    <recommendedName>
        <fullName evidence="3">Solute-binding protein family 3/N-terminal domain-containing protein</fullName>
    </recommendedName>
</protein>
<gene>
    <name evidence="1" type="ORF">TH6_14250</name>
</gene>